<dbReference type="PANTHER" id="PTHR47894:SF1">
    <property type="entry name" value="HTH-TYPE TRANSCRIPTIONAL REGULATOR VQSM"/>
    <property type="match status" value="1"/>
</dbReference>
<dbReference type="InterPro" id="IPR009057">
    <property type="entry name" value="Homeodomain-like_sf"/>
</dbReference>
<name>R4YLK3_OLEAN</name>
<dbReference type="GO" id="GO:0005829">
    <property type="term" value="C:cytosol"/>
    <property type="evidence" value="ECO:0007669"/>
    <property type="project" value="TreeGrafter"/>
</dbReference>
<dbReference type="InterPro" id="IPR020449">
    <property type="entry name" value="Tscrpt_reg_AraC-type_HTH"/>
</dbReference>
<dbReference type="PRINTS" id="PR00032">
    <property type="entry name" value="HTHARAC"/>
</dbReference>
<dbReference type="Pfam" id="PF12625">
    <property type="entry name" value="Arabinose_bd"/>
    <property type="match status" value="1"/>
</dbReference>
<dbReference type="PROSITE" id="PS01124">
    <property type="entry name" value="HTH_ARAC_FAMILY_2"/>
    <property type="match status" value="1"/>
</dbReference>
<dbReference type="Pfam" id="PF12833">
    <property type="entry name" value="HTH_18"/>
    <property type="match status" value="1"/>
</dbReference>
<dbReference type="OrthoDB" id="5722175at2"/>
<keyword evidence="6" id="KW-1185">Reference proteome</keyword>
<sequence length="343" mass="39450">MLVNFNVAGDLANLLLGYLDANPLNHRMVNNEALEINALRQQLSQYSANSRMPFTDWWHALAVIAKLYQKPHIGLEVGACIQPSHCGVLGYLSLSCEYLAEALQRFERFQRLLYEGNEAFTRIDEDQVTFSWPFDYGYSTRESDETLISSLVSYIRMLVGDKALNPTRIGFVHSKPEDIASYKKMLGCDVEFDCRNTDISFPISMLTLKVEKADPALRALLDQQANALLDVLPSGDHFEQQFYKYLLRAMQDGKPLIEEVARYMNMSSRTLHRRLQERNLVFKELLQKTRQQLAQQYLKEGRLTLSEIALLLGYSEQSAFSRAFKQWLGITPLRFQKSRDVRG</sequence>
<protein>
    <submittedName>
        <fullName evidence="5">Probable Transcriptional regulator, AraC type</fullName>
    </submittedName>
</protein>
<proteinExistence type="predicted"/>
<keyword evidence="3" id="KW-0804">Transcription</keyword>
<dbReference type="PANTHER" id="PTHR47894">
    <property type="entry name" value="HTH-TYPE TRANSCRIPTIONAL REGULATOR GADX"/>
    <property type="match status" value="1"/>
</dbReference>
<evidence type="ECO:0000256" key="1">
    <source>
        <dbReference type="ARBA" id="ARBA00023015"/>
    </source>
</evidence>
<evidence type="ECO:0000259" key="4">
    <source>
        <dbReference type="PROSITE" id="PS01124"/>
    </source>
</evidence>
<dbReference type="SMART" id="SM00342">
    <property type="entry name" value="HTH_ARAC"/>
    <property type="match status" value="1"/>
</dbReference>
<accession>R4YLK3</accession>
<evidence type="ECO:0000256" key="3">
    <source>
        <dbReference type="ARBA" id="ARBA00023163"/>
    </source>
</evidence>
<dbReference type="KEGG" id="oai:OLEAN_C13710"/>
<keyword evidence="1" id="KW-0805">Transcription regulation</keyword>
<evidence type="ECO:0000313" key="5">
    <source>
        <dbReference type="EMBL" id="CCK75547.1"/>
    </source>
</evidence>
<keyword evidence="2" id="KW-0238">DNA-binding</keyword>
<dbReference type="EMBL" id="FO203512">
    <property type="protein sequence ID" value="CCK75547.1"/>
    <property type="molecule type" value="Genomic_DNA"/>
</dbReference>
<dbReference type="Gene3D" id="1.10.10.60">
    <property type="entry name" value="Homeodomain-like"/>
    <property type="match status" value="1"/>
</dbReference>
<dbReference type="InterPro" id="IPR018060">
    <property type="entry name" value="HTH_AraC"/>
</dbReference>
<dbReference type="InterPro" id="IPR032687">
    <property type="entry name" value="AraC-type_N"/>
</dbReference>
<dbReference type="GO" id="GO:0003700">
    <property type="term" value="F:DNA-binding transcription factor activity"/>
    <property type="evidence" value="ECO:0007669"/>
    <property type="project" value="InterPro"/>
</dbReference>
<dbReference type="HOGENOM" id="CLU_047522_1_3_6"/>
<gene>
    <name evidence="5" type="ORF">OLEAN_C13710</name>
</gene>
<evidence type="ECO:0000256" key="2">
    <source>
        <dbReference type="ARBA" id="ARBA00023125"/>
    </source>
</evidence>
<feature type="domain" description="HTH araC/xylS-type" evidence="4">
    <location>
        <begin position="240"/>
        <end position="338"/>
    </location>
</feature>
<dbReference type="AlphaFoldDB" id="R4YLK3"/>
<dbReference type="GO" id="GO:0000976">
    <property type="term" value="F:transcription cis-regulatory region binding"/>
    <property type="evidence" value="ECO:0007669"/>
    <property type="project" value="TreeGrafter"/>
</dbReference>
<evidence type="ECO:0000313" key="6">
    <source>
        <dbReference type="Proteomes" id="UP000032749"/>
    </source>
</evidence>
<dbReference type="Proteomes" id="UP000032749">
    <property type="component" value="Chromosome"/>
</dbReference>
<reference evidence="5 6" key="1">
    <citation type="journal article" date="2013" name="Nat. Commun.">
        <title>Genome sequence and functional genomic analysis of the oil-degrading bacterium Oleispira antarctica.</title>
        <authorList>
            <person name="Kube M."/>
            <person name="Chernikova T.N."/>
            <person name="Al-Ramahi Y."/>
            <person name="Beloqui A."/>
            <person name="Lopez-Cortez N."/>
            <person name="Guazzaroni M.E."/>
            <person name="Heipieper H.J."/>
            <person name="Klages S."/>
            <person name="Kotsyurbenko O.R."/>
            <person name="Langer I."/>
            <person name="Nechitaylo T.Y."/>
            <person name="Lunsdorf H."/>
            <person name="Fernandez M."/>
            <person name="Juarez S."/>
            <person name="Ciordia S."/>
            <person name="Singer A."/>
            <person name="Kagan O."/>
            <person name="Egorova O."/>
            <person name="Petit P.A."/>
            <person name="Stogios P."/>
            <person name="Kim Y."/>
            <person name="Tchigvintsev A."/>
            <person name="Flick R."/>
            <person name="Denaro R."/>
            <person name="Genovese M."/>
            <person name="Albar J.P."/>
            <person name="Reva O.N."/>
            <person name="Martinez-Gomariz M."/>
            <person name="Tran H."/>
            <person name="Ferrer M."/>
            <person name="Savchenko A."/>
            <person name="Yakunin A.F."/>
            <person name="Yakimov M.M."/>
            <person name="Golyshina O.V."/>
            <person name="Reinhardt R."/>
            <person name="Golyshin P.N."/>
        </authorList>
    </citation>
    <scope>NUCLEOTIDE SEQUENCE [LARGE SCALE GENOMIC DNA]</scope>
</reference>
<dbReference type="PATRIC" id="fig|698738.3.peg.1421"/>
<dbReference type="SUPFAM" id="SSF46689">
    <property type="entry name" value="Homeodomain-like"/>
    <property type="match status" value="1"/>
</dbReference>
<dbReference type="STRING" id="698738.OLEAN_C13710"/>
<organism evidence="5 6">
    <name type="scientific">Oleispira antarctica RB-8</name>
    <dbReference type="NCBI Taxonomy" id="698738"/>
    <lineage>
        <taxon>Bacteria</taxon>
        <taxon>Pseudomonadati</taxon>
        <taxon>Pseudomonadota</taxon>
        <taxon>Gammaproteobacteria</taxon>
        <taxon>Oceanospirillales</taxon>
        <taxon>Oceanospirillaceae</taxon>
        <taxon>Oleispira</taxon>
    </lineage>
</organism>